<feature type="coiled-coil region" evidence="1">
    <location>
        <begin position="217"/>
        <end position="244"/>
    </location>
</feature>
<name>A0A9X2A272_9FLAO</name>
<comment type="caution">
    <text evidence="3">The sequence shown here is derived from an EMBL/GenBank/DDBJ whole genome shotgun (WGS) entry which is preliminary data.</text>
</comment>
<dbReference type="AlphaFoldDB" id="A0A9X2A272"/>
<evidence type="ECO:0000313" key="4">
    <source>
        <dbReference type="Proteomes" id="UP001139521"/>
    </source>
</evidence>
<dbReference type="Proteomes" id="UP001139521">
    <property type="component" value="Unassembled WGS sequence"/>
</dbReference>
<sequence length="244" mass="27748">MLLRSLFFVFVCIPFLALSQNTFPSSGNVGIGTANPKKALDLLGDFSITGNTFYRMPRRTSNGIYFFRDGAASATGTNSWGLEFKDDIDTGNHLLSLKTSGKLRLTVIPNGNVGIGITSPDSKLAVNGNIHTKEIKVDIDDWPDFVFKENYQLPTLKEVQQYIKKHGHLKNIPSAYDVEENGVFLGQMNAKFLQKIEELTLYTIEQEEQLMHHEIREKELERRLIEQQKILMSLLKRIEILEQE</sequence>
<reference evidence="3" key="1">
    <citation type="submission" date="2022-01" db="EMBL/GenBank/DDBJ databases">
        <title>Genome sequencing of Zunongwangia sp. M21534 genome.</title>
        <authorList>
            <person name="Chen Y."/>
            <person name="Dong C."/>
            <person name="Shao Z."/>
        </authorList>
    </citation>
    <scope>NUCLEOTIDE SEQUENCE</scope>
    <source>
        <strain evidence="3">MCCC M21534</strain>
    </source>
</reference>
<keyword evidence="1" id="KW-0175">Coiled coil</keyword>
<evidence type="ECO:0008006" key="5">
    <source>
        <dbReference type="Google" id="ProtNLM"/>
    </source>
</evidence>
<keyword evidence="2" id="KW-0732">Signal</keyword>
<gene>
    <name evidence="3" type="ORF">L1967_20865</name>
</gene>
<feature type="signal peptide" evidence="2">
    <location>
        <begin position="1"/>
        <end position="19"/>
    </location>
</feature>
<accession>A0A9X2A272</accession>
<feature type="chain" id="PRO_5040911854" description="Peptidase S74 domain-containing protein" evidence="2">
    <location>
        <begin position="20"/>
        <end position="244"/>
    </location>
</feature>
<keyword evidence="4" id="KW-1185">Reference proteome</keyword>
<dbReference type="EMBL" id="JAKHSK010000054">
    <property type="protein sequence ID" value="MCL6220751.1"/>
    <property type="molecule type" value="Genomic_DNA"/>
</dbReference>
<evidence type="ECO:0000313" key="3">
    <source>
        <dbReference type="EMBL" id="MCL6220751.1"/>
    </source>
</evidence>
<proteinExistence type="predicted"/>
<dbReference type="RefSeq" id="WP_249603436.1">
    <property type="nucleotide sequence ID" value="NZ_JAKHSK010000054.1"/>
</dbReference>
<evidence type="ECO:0000256" key="2">
    <source>
        <dbReference type="SAM" id="SignalP"/>
    </source>
</evidence>
<organism evidence="3 4">
    <name type="scientific">Zunongwangia pacifica</name>
    <dbReference type="NCBI Taxonomy" id="2911062"/>
    <lineage>
        <taxon>Bacteria</taxon>
        <taxon>Pseudomonadati</taxon>
        <taxon>Bacteroidota</taxon>
        <taxon>Flavobacteriia</taxon>
        <taxon>Flavobacteriales</taxon>
        <taxon>Flavobacteriaceae</taxon>
        <taxon>Zunongwangia</taxon>
    </lineage>
</organism>
<evidence type="ECO:0000256" key="1">
    <source>
        <dbReference type="SAM" id="Coils"/>
    </source>
</evidence>
<protein>
    <recommendedName>
        <fullName evidence="5">Peptidase S74 domain-containing protein</fullName>
    </recommendedName>
</protein>